<dbReference type="Proteomes" id="UP000264800">
    <property type="component" value="Unplaced"/>
</dbReference>
<reference evidence="13" key="2">
    <citation type="submission" date="2025-09" db="UniProtKB">
        <authorList>
            <consortium name="Ensembl"/>
        </authorList>
    </citation>
    <scope>IDENTIFICATION</scope>
</reference>
<evidence type="ECO:0000256" key="11">
    <source>
        <dbReference type="SAM" id="SignalP"/>
    </source>
</evidence>
<dbReference type="RefSeq" id="XP_017272621.2">
    <property type="nucleotide sequence ID" value="XM_017417132.3"/>
</dbReference>
<feature type="domain" description="Phospholipase A2-like central" evidence="12">
    <location>
        <begin position="116"/>
        <end position="246"/>
    </location>
</feature>
<accession>A0A3Q2ZQZ6</accession>
<keyword evidence="11" id="KW-0732">Signal</keyword>
<sequence>MGGGWLLRAVFFSSCLMLLKAQPGVSCLRSTLSSDGRTLVTFLRQDAAGARLLYLTKWAEGARLLACQISQVSPGVAEGYGASCGDDESRGQAPTRGFDISALLFRDAPCALAPTRAPELTERAEGRGRRKRSWMFPGTLWCGSGSKAVGYEQLGMFERADRCCREHDHCSRIIPAFTVNYGVFNPNFYTVSHCECDQRFRQCLLDMNDSISSMVGYSFFSILKVPCFELKQMKRCTQMYWWGMCKVAKKAPYAVFKSPLPYNSSEVSGQYVQTDSRNLTNGGEERLTESHTLSPQRKPSKTEQACGVRDPPRGDTFHHRTKGRGCKSCRKISGPGPSQVSTTPRTRITTRSTTSQTLSANKKRPGKKKSVRKSLTGLKQRSHNPQKGLTSSAPRTPTTTRSPVPPSTQRLKPQHKPTTEVKGVTKSTKSKNKLPKQSICCGSSVSTRNDSSQLYCKSCLEQETATHMKTITLGKTNSKGLTINWMEKKRAHLQKRTEKSNQHTSGTVWSAAIFPTPIVTKQMTTASLYEDGKSQKGLFLHLLSNRTSQQPSGGPAAGSIPAEQSPTSKNRQRNATDNQLQCRSLKHLDECKFKIPPLEKKYNLRNTESKTAYHCDCTSRLAAQIESVGLLSVPRSLLADFVSERCFTLPEEKKCNRKKRCSQGFNKASDLHQALKKRKKNDTETGVFSDGKKRIPVRLYKHCLKLQMKADIMTQPT</sequence>
<dbReference type="CDD" id="cd04704">
    <property type="entry name" value="PLA2_bee_venom_like"/>
    <property type="match status" value="1"/>
</dbReference>
<feature type="region of interest" description="Disordered" evidence="10">
    <location>
        <begin position="546"/>
        <end position="579"/>
    </location>
</feature>
<keyword evidence="8" id="KW-0443">Lipid metabolism</keyword>
<dbReference type="GO" id="GO:0004623">
    <property type="term" value="F:phospholipase A2 activity"/>
    <property type="evidence" value="ECO:0007669"/>
    <property type="project" value="UniProtKB-EC"/>
</dbReference>
<keyword evidence="9" id="KW-1015">Disulfide bond</keyword>
<evidence type="ECO:0000256" key="1">
    <source>
        <dbReference type="ARBA" id="ARBA00001913"/>
    </source>
</evidence>
<dbReference type="InterPro" id="IPR033113">
    <property type="entry name" value="PLA2_histidine"/>
</dbReference>
<dbReference type="InterPro" id="IPR036444">
    <property type="entry name" value="PLipase_A2_dom_sf"/>
</dbReference>
<comment type="subcellular location">
    <subcellularLocation>
        <location evidence="2">Secreted</location>
    </subcellularLocation>
</comment>
<dbReference type="OrthoDB" id="10059604at2759"/>
<reference evidence="13" key="1">
    <citation type="submission" date="2025-08" db="UniProtKB">
        <authorList>
            <consortium name="Ensembl"/>
        </authorList>
    </citation>
    <scope>IDENTIFICATION</scope>
</reference>
<dbReference type="KEGG" id="kmr:108236470"/>
<evidence type="ECO:0000256" key="3">
    <source>
        <dbReference type="ARBA" id="ARBA00013278"/>
    </source>
</evidence>
<dbReference type="Gene3D" id="1.20.90.10">
    <property type="entry name" value="Phospholipase A2 domain"/>
    <property type="match status" value="2"/>
</dbReference>
<keyword evidence="14" id="KW-1185">Reference proteome</keyword>
<feature type="compositionally biased region" description="Polar residues" evidence="10">
    <location>
        <begin position="264"/>
        <end position="281"/>
    </location>
</feature>
<feature type="compositionally biased region" description="Basic residues" evidence="10">
    <location>
        <begin position="361"/>
        <end position="372"/>
    </location>
</feature>
<evidence type="ECO:0000256" key="6">
    <source>
        <dbReference type="ARBA" id="ARBA00022801"/>
    </source>
</evidence>
<feature type="compositionally biased region" description="Basic residues" evidence="10">
    <location>
        <begin position="319"/>
        <end position="330"/>
    </location>
</feature>
<dbReference type="Ensembl" id="ENSKMAT00000005674.1">
    <property type="protein sequence ID" value="ENSKMAP00000005575.1"/>
    <property type="gene ID" value="ENSKMAG00000004226.1"/>
</dbReference>
<proteinExistence type="predicted"/>
<keyword evidence="4" id="KW-0964">Secreted</keyword>
<dbReference type="PANTHER" id="PTHR12253">
    <property type="entry name" value="RH14732P"/>
    <property type="match status" value="1"/>
</dbReference>
<dbReference type="GO" id="GO:0050482">
    <property type="term" value="P:arachidonate secretion"/>
    <property type="evidence" value="ECO:0007669"/>
    <property type="project" value="InterPro"/>
</dbReference>
<comment type="cofactor">
    <cofactor evidence="1">
        <name>Ca(2+)</name>
        <dbReference type="ChEBI" id="CHEBI:29108"/>
    </cofactor>
</comment>
<dbReference type="SMART" id="SM00085">
    <property type="entry name" value="PA2c"/>
    <property type="match status" value="1"/>
</dbReference>
<dbReference type="SUPFAM" id="SSF48619">
    <property type="entry name" value="Phospholipase A2, PLA2"/>
    <property type="match status" value="1"/>
</dbReference>
<evidence type="ECO:0000256" key="10">
    <source>
        <dbReference type="SAM" id="MobiDB-lite"/>
    </source>
</evidence>
<dbReference type="GO" id="GO:0006644">
    <property type="term" value="P:phospholipid metabolic process"/>
    <property type="evidence" value="ECO:0007669"/>
    <property type="project" value="InterPro"/>
</dbReference>
<feature type="chain" id="PRO_5018715099" description="phospholipase A2" evidence="11">
    <location>
        <begin position="22"/>
        <end position="717"/>
    </location>
</feature>
<evidence type="ECO:0000259" key="12">
    <source>
        <dbReference type="SMART" id="SM00085"/>
    </source>
</evidence>
<dbReference type="AlphaFoldDB" id="A0A3Q2ZQZ6"/>
<keyword evidence="6" id="KW-0378">Hydrolase</keyword>
<feature type="region of interest" description="Disordered" evidence="10">
    <location>
        <begin position="264"/>
        <end position="437"/>
    </location>
</feature>
<dbReference type="FunFam" id="1.20.90.10:FF:000002">
    <property type="entry name" value="Phospholipase A2 group III"/>
    <property type="match status" value="1"/>
</dbReference>
<feature type="compositionally biased region" description="Polar residues" evidence="10">
    <location>
        <begin position="562"/>
        <end position="579"/>
    </location>
</feature>
<evidence type="ECO:0000256" key="5">
    <source>
        <dbReference type="ARBA" id="ARBA00022723"/>
    </source>
</evidence>
<dbReference type="Pfam" id="PF05826">
    <property type="entry name" value="Phospholip_A2_2"/>
    <property type="match status" value="1"/>
</dbReference>
<dbReference type="EC" id="3.1.1.4" evidence="3"/>
<evidence type="ECO:0000256" key="2">
    <source>
        <dbReference type="ARBA" id="ARBA00004613"/>
    </source>
</evidence>
<dbReference type="PROSITE" id="PS00118">
    <property type="entry name" value="PA2_HIS"/>
    <property type="match status" value="1"/>
</dbReference>
<evidence type="ECO:0000256" key="8">
    <source>
        <dbReference type="ARBA" id="ARBA00023098"/>
    </source>
</evidence>
<name>A0A3Q2ZQZ6_KRYMA</name>
<keyword evidence="7" id="KW-0106">Calcium</keyword>
<dbReference type="GO" id="GO:0005576">
    <property type="term" value="C:extracellular region"/>
    <property type="evidence" value="ECO:0007669"/>
    <property type="project" value="UniProtKB-SubCell"/>
</dbReference>
<keyword evidence="5" id="KW-0479">Metal-binding</keyword>
<dbReference type="GeneTree" id="ENSGT00940000165179"/>
<protein>
    <recommendedName>
        <fullName evidence="3">phospholipase A2</fullName>
        <ecNumber evidence="3">3.1.1.4</ecNumber>
    </recommendedName>
</protein>
<evidence type="ECO:0000313" key="13">
    <source>
        <dbReference type="Ensembl" id="ENSKMAP00000005575.1"/>
    </source>
</evidence>
<evidence type="ECO:0000256" key="4">
    <source>
        <dbReference type="ARBA" id="ARBA00022525"/>
    </source>
</evidence>
<dbReference type="InterPro" id="IPR016090">
    <property type="entry name" value="PLA2-like_dom"/>
</dbReference>
<organism evidence="13 14">
    <name type="scientific">Kryptolebias marmoratus</name>
    <name type="common">Mangrove killifish</name>
    <name type="synonym">Rivulus marmoratus</name>
    <dbReference type="NCBI Taxonomy" id="37003"/>
    <lineage>
        <taxon>Eukaryota</taxon>
        <taxon>Metazoa</taxon>
        <taxon>Chordata</taxon>
        <taxon>Craniata</taxon>
        <taxon>Vertebrata</taxon>
        <taxon>Euteleostomi</taxon>
        <taxon>Actinopterygii</taxon>
        <taxon>Neopterygii</taxon>
        <taxon>Teleostei</taxon>
        <taxon>Neoteleostei</taxon>
        <taxon>Acanthomorphata</taxon>
        <taxon>Ovalentaria</taxon>
        <taxon>Atherinomorphae</taxon>
        <taxon>Cyprinodontiformes</taxon>
        <taxon>Rivulidae</taxon>
        <taxon>Kryptolebias</taxon>
    </lineage>
</organism>
<feature type="compositionally biased region" description="Low complexity" evidence="10">
    <location>
        <begin position="390"/>
        <end position="402"/>
    </location>
</feature>
<dbReference type="STRING" id="37003.ENSKMAP00000005575"/>
<evidence type="ECO:0000256" key="9">
    <source>
        <dbReference type="ARBA" id="ARBA00023157"/>
    </source>
</evidence>
<feature type="signal peptide" evidence="11">
    <location>
        <begin position="1"/>
        <end position="21"/>
    </location>
</feature>
<dbReference type="GO" id="GO:0046872">
    <property type="term" value="F:metal ion binding"/>
    <property type="evidence" value="ECO:0007669"/>
    <property type="project" value="UniProtKB-KW"/>
</dbReference>
<evidence type="ECO:0000313" key="14">
    <source>
        <dbReference type="Proteomes" id="UP000264800"/>
    </source>
</evidence>
<feature type="compositionally biased region" description="Low complexity" evidence="10">
    <location>
        <begin position="341"/>
        <end position="357"/>
    </location>
</feature>
<evidence type="ECO:0000256" key="7">
    <source>
        <dbReference type="ARBA" id="ARBA00022837"/>
    </source>
</evidence>
<feature type="compositionally biased region" description="Polar residues" evidence="10">
    <location>
        <begin position="377"/>
        <end position="389"/>
    </location>
</feature>
<dbReference type="GeneID" id="108236470"/>